<dbReference type="SUPFAM" id="SSF52047">
    <property type="entry name" value="RNI-like"/>
    <property type="match status" value="4"/>
</dbReference>
<evidence type="ECO:0000313" key="7">
    <source>
        <dbReference type="Proteomes" id="UP001190640"/>
    </source>
</evidence>
<keyword evidence="3" id="KW-0547">Nucleotide-binding</keyword>
<dbReference type="InterPro" id="IPR006553">
    <property type="entry name" value="Leu-rich_rpt_Cys-con_subtyp"/>
</dbReference>
<organism evidence="7 8">
    <name type="scientific">Eublepharis macularius</name>
    <name type="common">Leopard gecko</name>
    <name type="synonym">Cyrtodactylus macularius</name>
    <dbReference type="NCBI Taxonomy" id="481883"/>
    <lineage>
        <taxon>Eukaryota</taxon>
        <taxon>Metazoa</taxon>
        <taxon>Chordata</taxon>
        <taxon>Craniata</taxon>
        <taxon>Vertebrata</taxon>
        <taxon>Euteleostomi</taxon>
        <taxon>Lepidosauria</taxon>
        <taxon>Squamata</taxon>
        <taxon>Bifurcata</taxon>
        <taxon>Gekkota</taxon>
        <taxon>Eublepharidae</taxon>
        <taxon>Eublepharinae</taxon>
        <taxon>Eublepharis</taxon>
    </lineage>
</organism>
<dbReference type="Gene3D" id="3.80.10.10">
    <property type="entry name" value="Ribonuclease Inhibitor"/>
    <property type="match status" value="6"/>
</dbReference>
<dbReference type="SMART" id="SM00367">
    <property type="entry name" value="LRR_CC"/>
    <property type="match status" value="8"/>
</dbReference>
<dbReference type="InterPro" id="IPR001611">
    <property type="entry name" value="Leu-rich_rpt"/>
</dbReference>
<dbReference type="RefSeq" id="XP_054856802.1">
    <property type="nucleotide sequence ID" value="XM_055000827.1"/>
</dbReference>
<accession>A0AA97LLJ5</accession>
<gene>
    <name evidence="8" type="primary">NLRC5</name>
</gene>
<evidence type="ECO:0000256" key="2">
    <source>
        <dbReference type="ARBA" id="ARBA00022737"/>
    </source>
</evidence>
<dbReference type="PANTHER" id="PTHR47189">
    <property type="entry name" value="MHC CLASS II TRANSACTIVATOR"/>
    <property type="match status" value="1"/>
</dbReference>
<dbReference type="GO" id="GO:0045345">
    <property type="term" value="P:positive regulation of MHC class I biosynthetic process"/>
    <property type="evidence" value="ECO:0007669"/>
    <property type="project" value="TreeGrafter"/>
</dbReference>
<dbReference type="GO" id="GO:0005524">
    <property type="term" value="F:ATP binding"/>
    <property type="evidence" value="ECO:0007669"/>
    <property type="project" value="UniProtKB-KW"/>
</dbReference>
<dbReference type="GO" id="GO:0045944">
    <property type="term" value="P:positive regulation of transcription by RNA polymerase II"/>
    <property type="evidence" value="ECO:0007669"/>
    <property type="project" value="TreeGrafter"/>
</dbReference>
<keyword evidence="7" id="KW-1185">Reference proteome</keyword>
<keyword evidence="4" id="KW-0067">ATP-binding</keyword>
<feature type="compositionally biased region" description="Polar residues" evidence="5">
    <location>
        <begin position="128"/>
        <end position="141"/>
    </location>
</feature>
<dbReference type="InterPro" id="IPR041210">
    <property type="entry name" value="NLRC5_atypical_Card"/>
</dbReference>
<protein>
    <submittedName>
        <fullName evidence="8">Protein NLRC5 isoform X1</fullName>
    </submittedName>
</protein>
<evidence type="ECO:0000256" key="1">
    <source>
        <dbReference type="ARBA" id="ARBA00022614"/>
    </source>
</evidence>
<dbReference type="Pfam" id="PF05729">
    <property type="entry name" value="NACHT"/>
    <property type="match status" value="1"/>
</dbReference>
<dbReference type="InterPro" id="IPR041267">
    <property type="entry name" value="NLRP_HD2"/>
</dbReference>
<dbReference type="SUPFAM" id="SSF52540">
    <property type="entry name" value="P-loop containing nucleoside triphosphate hydrolases"/>
    <property type="match status" value="1"/>
</dbReference>
<evidence type="ECO:0000313" key="8">
    <source>
        <dbReference type="RefSeq" id="XP_054856802.1"/>
    </source>
</evidence>
<dbReference type="Pfam" id="PF13516">
    <property type="entry name" value="LRR_6"/>
    <property type="match status" value="8"/>
</dbReference>
<dbReference type="GO" id="GO:0045348">
    <property type="term" value="P:positive regulation of MHC class II biosynthetic process"/>
    <property type="evidence" value="ECO:0007669"/>
    <property type="project" value="TreeGrafter"/>
</dbReference>
<name>A0AA97LLJ5_EUBMA</name>
<dbReference type="PROSITE" id="PS51450">
    <property type="entry name" value="LRR"/>
    <property type="match status" value="1"/>
</dbReference>
<reference evidence="8" key="1">
    <citation type="submission" date="2025-08" db="UniProtKB">
        <authorList>
            <consortium name="RefSeq"/>
        </authorList>
    </citation>
    <scope>IDENTIFICATION</scope>
    <source>
        <tissue evidence="8">Blood</tissue>
    </source>
</reference>
<evidence type="ECO:0000256" key="4">
    <source>
        <dbReference type="ARBA" id="ARBA00022840"/>
    </source>
</evidence>
<dbReference type="Pfam" id="PF17776">
    <property type="entry name" value="NLRC4_HD2"/>
    <property type="match status" value="1"/>
</dbReference>
<dbReference type="InterPro" id="IPR032675">
    <property type="entry name" value="LRR_dom_sf"/>
</dbReference>
<dbReference type="InterPro" id="IPR007111">
    <property type="entry name" value="NACHT_NTPase"/>
</dbReference>
<dbReference type="CTD" id="84166"/>
<sequence length="1881" mass="211021">MDDPSLQKALHNAWPQLVDFLSHTPEWVLQKAKQLLPQVDVSQVEGIANHKEKISLVLDMLRRSADASIFKYFMQSVCMECNLPMELEIICMSVSGEGHVTPVQEDFEETDAQFPSTSTRLERRRPWSSPSTSNNGKQSKQQRLDSAERYRQRIITAMLQRYGANKSGEATEGETRQSAFSQAFVNLVIRQSKACKIKGKAKEEPIALHDGEEYSDATMRLSDLFKNMPSGTTNVILLLGKPGMGKTRLVHKICQQWAEGMLPQYQLIFLFEFRQLNLISRRLSLRELLFDFFLHPEGCPDAVFEHLLEDARHALLIFDGMDEFVGNVKQPSFPNSRGLDHLKSLFVSELFASLCHGNLLPGCTMLVTTRPKMLPNTLLKTVTLLAEIWGFDREKVEEYTRYFFHCNALKNQAIACLKSNSKLLGMCYTPALCNIVCLCLEYLLLQDERRVQLPQTVTQFYIKMVLIFICKSSKLSEASEEADMSQHQAAIASLCELAFKGLEEKKVLFYAGEVPEHTRNFALLYGLLLAFKVKASNGSSQDGYTFVHFSFQEFFAALFLLTSKTIDDNCLREKFFLRSKWILKKESKMTFTENCHVFLSGLSSQACRQFLSSLAGQNKSWIQERQAIITQMLRKLATASLTGPKVVELCHCVYETQDLGLAQHVGAQLNFSYQFRNFRLMPLDMTNLAFVINSSPNLVSLGFVGCPMELEYLDVLASCENIKNLSFQSRRYGNEFAAVLSKSLPKIKCLTTFQLAGGNITISGLEDLLRAFADCQQLEDINLQDNRMKEQEMIKIIEMFSTVEKLKKIDLSHNKISANTILAFCRAAAISPNVTALHIRKNTLTINFTGRSIKSGRSQHLGINEEETVPRAQTLKLRLQDCQLYPQHAKEIATILESCSHLSEIDLSGNNLGDEGCRKLVEMLSKMSISGPLNLNNNQLSLESIFCLLHSMKICPNIQKLEASLHQKTAVLTLANKTVTDDSHSRTYSLNEDQLSPDKERMLATSRKICLTGNNFQGEDLKNLCLALRSCRNVTELDLSNNSLVDLGVLKVAELLPDMKALHSVILNQNDISLDGVFCLVRSFSTLKQMTSIHLDLGNPQSVHLSFGDRFRPKLTGEHEGELLVCPQHSVLARRFSLRDCAMAPQDVVRLFGILNTCSGLSEINFSRNTLSDQGIEQLLRFLPHLHSLKFLSIRNNPFSRSCIFLLANSFNLCERICEVEVRSSENAFLHFVDSQESREIHCRLIDCDIGQDDIKGLCVIFEKSGCLVELDLSGNCLGNDGLRCLLEHLPRIHISCLMKISHNGISQDGVLSLVNALAVYPNVAEVHVSLCSEETLVITLASENNPQKILRLKQCNFQTEQLAQLTSVLGKCFALTDFMLANNGLTLSDAEALFRAPRKLTGMLRMGIEEPWVKNESLVGLLKLAVEVQGNIMEVMIRRETSLFVVEQGFPYPAEKVESVVSRLHQCELEAKGVPFLPKIIEKCHQLCALNWSEVELTDPEVATISDALLHFPTLKRLELTCCRISPFGIEHLAEALNRCQAIEEINISKCNFGIDGLSALVNALEGKLHLKNITLGFLNLESRSTLKLISKLSTMPLLRRLVLNNNNLGSEVCLHLAEMLKNAIHMEEINLSYNEIEDAGVKEIATAVPEMKNLKQIDLSHNSISSAGGRCFVEALAGSQQMQELRLSENNIGHKTVAKLATVLPSVHHLKVLHLSSCNIDSEGISHLAKALSECPQIQELSLSENRIGNKGVKSLVEGLPQSSQLKKLELKMCGIDDSVSKPLAFGVSRCAVLEEIVLSWNALGDDSVLELAQILPGMERLRVLDLDYNKITDCGVRRLAEELARCRRIQSVRLWHNRISKEAERDLNKEEPRLHFSA</sequence>
<dbReference type="SMART" id="SM00368">
    <property type="entry name" value="LRR_RI"/>
    <property type="match status" value="16"/>
</dbReference>
<dbReference type="Gene3D" id="3.40.50.300">
    <property type="entry name" value="P-loop containing nucleotide triphosphate hydrolases"/>
    <property type="match status" value="1"/>
</dbReference>
<proteinExistence type="predicted"/>
<feature type="domain" description="NACHT" evidence="6">
    <location>
        <begin position="234"/>
        <end position="371"/>
    </location>
</feature>
<dbReference type="FunFam" id="3.40.50.300:FF:001028">
    <property type="entry name" value="Class II major histocompatibility complex transactivator"/>
    <property type="match status" value="1"/>
</dbReference>
<evidence type="ECO:0000256" key="3">
    <source>
        <dbReference type="ARBA" id="ARBA00022741"/>
    </source>
</evidence>
<evidence type="ECO:0000259" key="6">
    <source>
        <dbReference type="PROSITE" id="PS50837"/>
    </source>
</evidence>
<dbReference type="GeneID" id="129344262"/>
<keyword evidence="1" id="KW-0433">Leucine-rich repeat</keyword>
<dbReference type="Pfam" id="PF18461">
    <property type="entry name" value="Atypical_Card"/>
    <property type="match status" value="1"/>
</dbReference>
<dbReference type="Proteomes" id="UP001190640">
    <property type="component" value="Chromosome 16"/>
</dbReference>
<feature type="region of interest" description="Disordered" evidence="5">
    <location>
        <begin position="105"/>
        <end position="146"/>
    </location>
</feature>
<keyword evidence="2" id="KW-0677">Repeat</keyword>
<dbReference type="InterPro" id="IPR027417">
    <property type="entry name" value="P-loop_NTPase"/>
</dbReference>
<dbReference type="PROSITE" id="PS50837">
    <property type="entry name" value="NACHT"/>
    <property type="match status" value="1"/>
</dbReference>
<dbReference type="PANTHER" id="PTHR47189:SF1">
    <property type="entry name" value="MHC CLASS II TRANSACTIVATOR"/>
    <property type="match status" value="1"/>
</dbReference>
<evidence type="ECO:0000256" key="5">
    <source>
        <dbReference type="SAM" id="MobiDB-lite"/>
    </source>
</evidence>
<dbReference type="KEGG" id="emc:129344262"/>
<dbReference type="Gene3D" id="1.10.533.20">
    <property type="match status" value="1"/>
</dbReference>